<dbReference type="Proteomes" id="UP000532194">
    <property type="component" value="Unassembled WGS sequence"/>
</dbReference>
<dbReference type="EMBL" id="JAAIII010000007">
    <property type="protein sequence ID" value="NMM94981.1"/>
    <property type="molecule type" value="Genomic_DNA"/>
</dbReference>
<evidence type="ECO:0000313" key="1">
    <source>
        <dbReference type="EMBL" id="NMM94981.1"/>
    </source>
</evidence>
<name>A0A7Y0HTD6_9BIFI</name>
<evidence type="ECO:0000313" key="2">
    <source>
        <dbReference type="Proteomes" id="UP000532194"/>
    </source>
</evidence>
<protein>
    <submittedName>
        <fullName evidence="1">Uncharacterized protein</fullName>
    </submittedName>
</protein>
<gene>
    <name evidence="1" type="ORF">G1C95_2169</name>
</gene>
<keyword evidence="2" id="KW-1185">Reference proteome</keyword>
<dbReference type="AlphaFoldDB" id="A0A7Y0HTD6"/>
<comment type="caution">
    <text evidence="1">The sequence shown here is derived from an EMBL/GenBank/DDBJ whole genome shotgun (WGS) entry which is preliminary data.</text>
</comment>
<reference evidence="1 2" key="1">
    <citation type="submission" date="2020-02" db="EMBL/GenBank/DDBJ databases">
        <title>Characterization of phylogenetic diversity of novel bifidobacterial species isolated in Czech ZOOs.</title>
        <authorList>
            <person name="Lugli G.A."/>
            <person name="Vera N.B."/>
            <person name="Ventura M."/>
        </authorList>
    </citation>
    <scope>NUCLEOTIDE SEQUENCE [LARGE SCALE GENOMIC DNA]</scope>
    <source>
        <strain evidence="1 2">DSM 109957</strain>
    </source>
</reference>
<accession>A0A7Y0HTD6</accession>
<sequence>MPCISITVPCDAHDATAARCHGQSTGLSAFCAGARAACLATDSPLDCPSFKGDGSYFFLAGDLATTAGRTYPSLAVSHSMSDFTVAGVEPMLSAMR</sequence>
<organism evidence="1 2">
    <name type="scientific">Bifidobacterium oedipodis</name>
    <dbReference type="NCBI Taxonomy" id="2675322"/>
    <lineage>
        <taxon>Bacteria</taxon>
        <taxon>Bacillati</taxon>
        <taxon>Actinomycetota</taxon>
        <taxon>Actinomycetes</taxon>
        <taxon>Bifidobacteriales</taxon>
        <taxon>Bifidobacteriaceae</taxon>
        <taxon>Bifidobacterium</taxon>
    </lineage>
</organism>
<proteinExistence type="predicted"/>